<feature type="binding site" evidence="1">
    <location>
        <position position="188"/>
    </location>
    <ligand>
        <name>Zn(2+)</name>
        <dbReference type="ChEBI" id="CHEBI:29105"/>
    </ligand>
</feature>
<dbReference type="AlphaFoldDB" id="V5SC83"/>
<dbReference type="PATRIC" id="fig|1029756.8.peg.1396"/>
<dbReference type="GO" id="GO:0006284">
    <property type="term" value="P:base-excision repair"/>
    <property type="evidence" value="ECO:0007669"/>
    <property type="project" value="InterPro"/>
</dbReference>
<evidence type="ECO:0000313" key="3">
    <source>
        <dbReference type="Proteomes" id="UP000018542"/>
    </source>
</evidence>
<dbReference type="STRING" id="1029756.W911_06660"/>
<dbReference type="PANTHER" id="PTHR30037">
    <property type="entry name" value="DNA-3-METHYLADENINE GLYCOSYLASE 1"/>
    <property type="match status" value="1"/>
</dbReference>
<dbReference type="PANTHER" id="PTHR30037:SF4">
    <property type="entry name" value="DNA-3-METHYLADENINE GLYCOSYLASE I"/>
    <property type="match status" value="1"/>
</dbReference>
<dbReference type="Proteomes" id="UP000018542">
    <property type="component" value="Chromosome"/>
</dbReference>
<protein>
    <submittedName>
        <fullName evidence="2">DNA-3-methyladenine glycosylase</fullName>
    </submittedName>
</protein>
<accession>V5SC83</accession>
<dbReference type="EMBL" id="CP006912">
    <property type="protein sequence ID" value="AHB48138.1"/>
    <property type="molecule type" value="Genomic_DNA"/>
</dbReference>
<dbReference type="GO" id="GO:0046872">
    <property type="term" value="F:metal ion binding"/>
    <property type="evidence" value="ECO:0007669"/>
    <property type="project" value="UniProtKB-KW"/>
</dbReference>
<dbReference type="OrthoDB" id="9807664at2"/>
<organism evidence="2 3">
    <name type="scientific">Hyphomicrobium nitrativorans NL23</name>
    <dbReference type="NCBI Taxonomy" id="1029756"/>
    <lineage>
        <taxon>Bacteria</taxon>
        <taxon>Pseudomonadati</taxon>
        <taxon>Pseudomonadota</taxon>
        <taxon>Alphaproteobacteria</taxon>
        <taxon>Hyphomicrobiales</taxon>
        <taxon>Hyphomicrobiaceae</taxon>
        <taxon>Hyphomicrobium</taxon>
    </lineage>
</organism>
<evidence type="ECO:0000256" key="1">
    <source>
        <dbReference type="PIRSR" id="PIRSR604597-1"/>
    </source>
</evidence>
<proteinExistence type="predicted"/>
<dbReference type="SUPFAM" id="SSF48150">
    <property type="entry name" value="DNA-glycosylase"/>
    <property type="match status" value="1"/>
</dbReference>
<gene>
    <name evidence="2" type="ORF">W911_06660</name>
</gene>
<feature type="binding site" evidence="1">
    <location>
        <position position="27"/>
    </location>
    <ligand>
        <name>Zn(2+)</name>
        <dbReference type="ChEBI" id="CHEBI:29105"/>
    </ligand>
</feature>
<reference evidence="2 3" key="1">
    <citation type="journal article" date="2014" name="Genome Announc.">
        <title>Complete Genome Sequence of Hyphomicrobium nitrativorans Strain NL23, a Denitrifying Bacterium Isolated from Biofilm of a Methanol-Fed Denitrification System Treating Seawater at the Montreal Biodome.</title>
        <authorList>
            <person name="Martineau C."/>
            <person name="Villeneuve C."/>
            <person name="Mauffrey F."/>
            <person name="Villemur R."/>
        </authorList>
    </citation>
    <scope>NUCLEOTIDE SEQUENCE [LARGE SCALE GENOMIC DNA]</scope>
    <source>
        <strain evidence="2">NL23</strain>
    </source>
</reference>
<dbReference type="Pfam" id="PF03352">
    <property type="entry name" value="Adenine_glyco"/>
    <property type="match status" value="1"/>
</dbReference>
<dbReference type="InterPro" id="IPR004597">
    <property type="entry name" value="Tag"/>
</dbReference>
<dbReference type="GO" id="GO:0008725">
    <property type="term" value="F:DNA-3-methyladenine glycosylase activity"/>
    <property type="evidence" value="ECO:0007669"/>
    <property type="project" value="InterPro"/>
</dbReference>
<name>V5SC83_9HYPH</name>
<keyword evidence="1" id="KW-0862">Zinc</keyword>
<dbReference type="InterPro" id="IPR011257">
    <property type="entry name" value="DNA_glycosylase"/>
</dbReference>
<dbReference type="RefSeq" id="WP_023786725.1">
    <property type="nucleotide sequence ID" value="NC_022997.1"/>
</dbReference>
<keyword evidence="1" id="KW-0479">Metal-binding</keyword>
<dbReference type="KEGG" id="hni:W911_06660"/>
<dbReference type="NCBIfam" id="TIGR00624">
    <property type="entry name" value="tag"/>
    <property type="match status" value="1"/>
</dbReference>
<keyword evidence="3" id="KW-1185">Reference proteome</keyword>
<dbReference type="InterPro" id="IPR052891">
    <property type="entry name" value="DNA-3mA_glycosylase"/>
</dbReference>
<dbReference type="Gene3D" id="1.10.340.30">
    <property type="entry name" value="Hypothetical protein, domain 2"/>
    <property type="match status" value="1"/>
</dbReference>
<dbReference type="InterPro" id="IPR005019">
    <property type="entry name" value="Adenine_glyco"/>
</dbReference>
<feature type="binding site" evidence="1">
    <location>
        <position position="184"/>
    </location>
    <ligand>
        <name>Zn(2+)</name>
        <dbReference type="ChEBI" id="CHEBI:29105"/>
    </ligand>
</feature>
<evidence type="ECO:0000313" key="2">
    <source>
        <dbReference type="EMBL" id="AHB48138.1"/>
    </source>
</evidence>
<sequence>MTSRKAEAALERCPWVGIDDPLYARYHDEEWGVPHADDVRLFEKLVLEGFQAGLSWITILKKRDNFRRAFHGFDAARIARYTERDVARLMADAGIVRNRLKIEATIDNAKTYLKLRKTQTLASFLWNAVDGKAGAHRHAAFGDVPAATDVSKRLSKALKGAGFRFVGPTTVYAFMQSTGMVNDHLVGCPRHAVCAKLQAAFVPPQV</sequence>
<feature type="binding site" evidence="1">
    <location>
        <position position="13"/>
    </location>
    <ligand>
        <name>Zn(2+)</name>
        <dbReference type="ChEBI" id="CHEBI:29105"/>
    </ligand>
</feature>
<dbReference type="HOGENOM" id="CLU_083758_1_0_5"/>